<dbReference type="Pfam" id="PF01047">
    <property type="entry name" value="MarR"/>
    <property type="match status" value="1"/>
</dbReference>
<dbReference type="GO" id="GO:0006950">
    <property type="term" value="P:response to stress"/>
    <property type="evidence" value="ECO:0007669"/>
    <property type="project" value="TreeGrafter"/>
</dbReference>
<evidence type="ECO:0000313" key="2">
    <source>
        <dbReference type="EMBL" id="QJY48891.1"/>
    </source>
</evidence>
<dbReference type="GO" id="GO:0003700">
    <property type="term" value="F:DNA-binding transcription factor activity"/>
    <property type="evidence" value="ECO:0007669"/>
    <property type="project" value="InterPro"/>
</dbReference>
<keyword evidence="3" id="KW-1185">Reference proteome</keyword>
<evidence type="ECO:0000259" key="1">
    <source>
        <dbReference type="PROSITE" id="PS50995"/>
    </source>
</evidence>
<dbReference type="InterPro" id="IPR039422">
    <property type="entry name" value="MarR/SlyA-like"/>
</dbReference>
<dbReference type="RefSeq" id="WP_172163392.1">
    <property type="nucleotide sequence ID" value="NZ_CP053564.1"/>
</dbReference>
<dbReference type="InterPro" id="IPR036388">
    <property type="entry name" value="WH-like_DNA-bd_sf"/>
</dbReference>
<dbReference type="AlphaFoldDB" id="A0A6M6JRI8"/>
<dbReference type="EMBL" id="CP053564">
    <property type="protein sequence ID" value="QJY48891.1"/>
    <property type="molecule type" value="Genomic_DNA"/>
</dbReference>
<feature type="domain" description="HTH marR-type" evidence="1">
    <location>
        <begin position="136"/>
        <end position="299"/>
    </location>
</feature>
<dbReference type="SUPFAM" id="SSF46785">
    <property type="entry name" value="Winged helix' DNA-binding domain"/>
    <property type="match status" value="2"/>
</dbReference>
<dbReference type="SMART" id="SM00347">
    <property type="entry name" value="HTH_MARR"/>
    <property type="match status" value="2"/>
</dbReference>
<reference evidence="2 3" key="1">
    <citation type="submission" date="2020-05" db="EMBL/GenBank/DDBJ databases">
        <authorList>
            <person name="Mo P."/>
        </authorList>
    </citation>
    <scope>NUCLEOTIDE SEQUENCE [LARGE SCALE GENOMIC DNA]</scope>
    <source>
        <strain evidence="2 3">Gen01</strain>
    </source>
</reference>
<organism evidence="2 3">
    <name type="scientific">Pseudonocardia broussonetiae</name>
    <dbReference type="NCBI Taxonomy" id="2736640"/>
    <lineage>
        <taxon>Bacteria</taxon>
        <taxon>Bacillati</taxon>
        <taxon>Actinomycetota</taxon>
        <taxon>Actinomycetes</taxon>
        <taxon>Pseudonocardiales</taxon>
        <taxon>Pseudonocardiaceae</taxon>
        <taxon>Pseudonocardia</taxon>
    </lineage>
</organism>
<dbReference type="Gene3D" id="1.10.10.10">
    <property type="entry name" value="Winged helix-like DNA-binding domain superfamily/Winged helix DNA-binding domain"/>
    <property type="match status" value="2"/>
</dbReference>
<dbReference type="PANTHER" id="PTHR33164:SF95">
    <property type="entry name" value="TRANSCRIPTIONAL REGULATOR"/>
    <property type="match status" value="1"/>
</dbReference>
<dbReference type="InterPro" id="IPR000835">
    <property type="entry name" value="HTH_MarR-typ"/>
</dbReference>
<dbReference type="PANTHER" id="PTHR33164">
    <property type="entry name" value="TRANSCRIPTIONAL REGULATOR, MARR FAMILY"/>
    <property type="match status" value="1"/>
</dbReference>
<name>A0A6M6JRI8_9PSEU</name>
<dbReference type="PROSITE" id="PS50995">
    <property type="entry name" value="HTH_MARR_2"/>
    <property type="match status" value="1"/>
</dbReference>
<sequence length="303" mass="33093">MSHPRSEEHAEPVLALREASGHLIRRSQQRHTLLWGQEFNGDLTGPQYAVVSAIGADSGLDQRAVGERASLDKSSTADIVARLEGQGWLRWARDPADGRRKSLHLTPLARTALGEITRRVQLVQERLLAPLPPDAAEELVDALRVVAYAGEPPRRDDDDGQLLALGNAPGHLIRRAQQVHTTAWGDEVGRAMTAPQYAVLSALWSHPGGIDQGTGAELASVDKSSMADIVGRLARRGWVARTRDPSDARRRLLELTDTAREELTGITPAVQRVQERVLAPLPDDQARAAFLDGLRALAYDEAR</sequence>
<proteinExistence type="predicted"/>
<protein>
    <submittedName>
        <fullName evidence="2">Winged helix-turn-helix transcriptional regulator</fullName>
    </submittedName>
</protein>
<dbReference type="Proteomes" id="UP000505377">
    <property type="component" value="Chromosome"/>
</dbReference>
<evidence type="ECO:0000313" key="3">
    <source>
        <dbReference type="Proteomes" id="UP000505377"/>
    </source>
</evidence>
<gene>
    <name evidence="2" type="ORF">HOP40_26505</name>
</gene>
<dbReference type="Pfam" id="PF12802">
    <property type="entry name" value="MarR_2"/>
    <property type="match status" value="1"/>
</dbReference>
<accession>A0A6M6JRI8</accession>
<dbReference type="KEGG" id="pbro:HOP40_26505"/>
<dbReference type="InterPro" id="IPR036390">
    <property type="entry name" value="WH_DNA-bd_sf"/>
</dbReference>